<protein>
    <submittedName>
        <fullName evidence="1">Uncharacterized protein</fullName>
    </submittedName>
</protein>
<name>A0A815MW22_9BILA</name>
<organism evidence="1 2">
    <name type="scientific">Rotaria sordida</name>
    <dbReference type="NCBI Taxonomy" id="392033"/>
    <lineage>
        <taxon>Eukaryota</taxon>
        <taxon>Metazoa</taxon>
        <taxon>Spiralia</taxon>
        <taxon>Gnathifera</taxon>
        <taxon>Rotifera</taxon>
        <taxon>Eurotatoria</taxon>
        <taxon>Bdelloidea</taxon>
        <taxon>Philodinida</taxon>
        <taxon>Philodinidae</taxon>
        <taxon>Rotaria</taxon>
    </lineage>
</organism>
<reference evidence="1" key="1">
    <citation type="submission" date="2021-02" db="EMBL/GenBank/DDBJ databases">
        <authorList>
            <person name="Nowell W R."/>
        </authorList>
    </citation>
    <scope>NUCLEOTIDE SEQUENCE</scope>
</reference>
<accession>A0A815MW22</accession>
<sequence>MIDEFLSLNETGSETPIKEIVPSLPVHYEPPTIPIEKNNERASHSMSTA</sequence>
<dbReference type="EMBL" id="CAJNOO010005625">
    <property type="protein sequence ID" value="CAF1426008.1"/>
    <property type="molecule type" value="Genomic_DNA"/>
</dbReference>
<evidence type="ECO:0000313" key="1">
    <source>
        <dbReference type="EMBL" id="CAF1426008.1"/>
    </source>
</evidence>
<comment type="caution">
    <text evidence="1">The sequence shown here is derived from an EMBL/GenBank/DDBJ whole genome shotgun (WGS) entry which is preliminary data.</text>
</comment>
<proteinExistence type="predicted"/>
<dbReference type="Proteomes" id="UP000663882">
    <property type="component" value="Unassembled WGS sequence"/>
</dbReference>
<gene>
    <name evidence="1" type="ORF">RFH988_LOCUS35749</name>
</gene>
<dbReference type="AlphaFoldDB" id="A0A815MW22"/>
<evidence type="ECO:0000313" key="2">
    <source>
        <dbReference type="Proteomes" id="UP000663882"/>
    </source>
</evidence>
<feature type="non-terminal residue" evidence="1">
    <location>
        <position position="49"/>
    </location>
</feature>